<feature type="domain" description="Rad50/SbcC-type AAA" evidence="2">
    <location>
        <begin position="5"/>
        <end position="82"/>
    </location>
</feature>
<dbReference type="Proteomes" id="UP001549320">
    <property type="component" value="Unassembled WGS sequence"/>
</dbReference>
<feature type="coiled-coil region" evidence="1">
    <location>
        <begin position="363"/>
        <end position="400"/>
    </location>
</feature>
<name>A0ABV2Q6G1_9BURK</name>
<evidence type="ECO:0000313" key="3">
    <source>
        <dbReference type="EMBL" id="MET4576623.1"/>
    </source>
</evidence>
<keyword evidence="1" id="KW-0175">Coiled coil</keyword>
<dbReference type="PANTHER" id="PTHR41259">
    <property type="entry name" value="DOUBLE-STRAND BREAK REPAIR RAD50 ATPASE, PUTATIVE-RELATED"/>
    <property type="match status" value="1"/>
</dbReference>
<accession>A0ABV2Q6G1</accession>
<feature type="coiled-coil region" evidence="1">
    <location>
        <begin position="534"/>
        <end position="626"/>
    </location>
</feature>
<dbReference type="Gene3D" id="3.40.50.300">
    <property type="entry name" value="P-loop containing nucleotide triphosphate hydrolases"/>
    <property type="match status" value="2"/>
</dbReference>
<protein>
    <recommendedName>
        <fullName evidence="2">Rad50/SbcC-type AAA domain-containing protein</fullName>
    </recommendedName>
</protein>
<evidence type="ECO:0000256" key="1">
    <source>
        <dbReference type="SAM" id="Coils"/>
    </source>
</evidence>
<reference evidence="3 4" key="1">
    <citation type="submission" date="2024-06" db="EMBL/GenBank/DDBJ databases">
        <title>Sorghum-associated microbial communities from plants grown in Nebraska, USA.</title>
        <authorList>
            <person name="Schachtman D."/>
        </authorList>
    </citation>
    <scope>NUCLEOTIDE SEQUENCE [LARGE SCALE GENOMIC DNA]</scope>
    <source>
        <strain evidence="3 4">2709</strain>
    </source>
</reference>
<dbReference type="SUPFAM" id="SSF52540">
    <property type="entry name" value="P-loop containing nucleoside triphosphate hydrolases"/>
    <property type="match status" value="1"/>
</dbReference>
<dbReference type="EMBL" id="JBEPSH010000003">
    <property type="protein sequence ID" value="MET4576623.1"/>
    <property type="molecule type" value="Genomic_DNA"/>
</dbReference>
<evidence type="ECO:0000313" key="4">
    <source>
        <dbReference type="Proteomes" id="UP001549320"/>
    </source>
</evidence>
<dbReference type="InterPro" id="IPR038729">
    <property type="entry name" value="Rad50/SbcC_AAA"/>
</dbReference>
<dbReference type="Pfam" id="PF13476">
    <property type="entry name" value="AAA_23"/>
    <property type="match status" value="1"/>
</dbReference>
<dbReference type="InterPro" id="IPR027417">
    <property type="entry name" value="P-loop_NTPase"/>
</dbReference>
<feature type="coiled-coil region" evidence="1">
    <location>
        <begin position="203"/>
        <end position="230"/>
    </location>
</feature>
<comment type="caution">
    <text evidence="3">The sequence shown here is derived from an EMBL/GenBank/DDBJ whole genome shotgun (WGS) entry which is preliminary data.</text>
</comment>
<organism evidence="3 4">
    <name type="scientific">Ottowia thiooxydans</name>
    <dbReference type="NCBI Taxonomy" id="219182"/>
    <lineage>
        <taxon>Bacteria</taxon>
        <taxon>Pseudomonadati</taxon>
        <taxon>Pseudomonadota</taxon>
        <taxon>Betaproteobacteria</taxon>
        <taxon>Burkholderiales</taxon>
        <taxon>Comamonadaceae</taxon>
        <taxon>Ottowia</taxon>
    </lineage>
</organism>
<feature type="coiled-coil region" evidence="1">
    <location>
        <begin position="662"/>
        <end position="729"/>
    </location>
</feature>
<evidence type="ECO:0000259" key="2">
    <source>
        <dbReference type="Pfam" id="PF13476"/>
    </source>
</evidence>
<keyword evidence="4" id="KW-1185">Reference proteome</keyword>
<dbReference type="PANTHER" id="PTHR41259:SF1">
    <property type="entry name" value="DOUBLE-STRAND BREAK REPAIR RAD50 ATPASE, PUTATIVE-RELATED"/>
    <property type="match status" value="1"/>
</dbReference>
<dbReference type="RefSeq" id="WP_354442691.1">
    <property type="nucleotide sequence ID" value="NZ_JBEPSH010000003.1"/>
</dbReference>
<sequence length="880" mass="96805">MKLKRLRIEHFKRFRAPFEIDGFADGLNLFAAPNESGKSTVTEAIRAAFFERHRSTRVEHLRPWGDSAATPTVDVEFEMDSKRYRLTKAFLGKKRCDLTIEGQAPLDGVVAEDHLAQLLGFKFPGKGASAPEHMGIPGLLWIRQGTSHELAQAVTFAADQLRQVLGESLGELTSSGGDAVLQAVEAERNELLTPATGNPRGEFAAALQRKQELASTLSSLERDIAAYQGSVDRLATLRNDHLRDEQERPWASLREQLRSAQGRLDGAQGLQTRQESEQTALQQWRMQAASLRSELDAFARDDAAVTTRQKTLELRANAESAVIAEMQSWERRHAEQVAAEAQARRVLERVRAVGARVETSRAVAELANTVASMTDLLSRAREERTRLTRLQAEAEGLKVSPNDLEKILQLSSSLREVDVRLEAAATTLDFDLLEGQTLRMDDEQVSGRERRTVVGRTELFIEGVGRIAVQAGGETIAALMAQRESQSSEMGAMLRKLTVANPAQAQERARQAAQRLQDARASQKVLAALAPEGVDALEAELASRTLRMQEMRAALDELPEPDQADALLPNQAAALAEAGRALAALEDVVTQLNQSRVTAGQAQSEHATARQELAAAQATADDTQRAERIAAARQSLSDALAREAAAAHRLQATAAELQNVNLALLRQDVDRLTRSAEQLEDAHERRRQDIMRLEVDLETRGALGLEEQSAELRREQDAITRRAEELARLAAALDHLLSLLREKRSALARRLRAPLQKHSDRYLGILFPGARMEVSDDLSPGATTRLGPHGPESGEFEELSVGTREQMGIVARLAYADLLQEAGRPTLLILDDALVNTDDERLGQMKRVLYDAAQRHQVLIFTCHPAAWRDLGVAPRAIGG</sequence>
<gene>
    <name evidence="3" type="ORF">ABIE13_001732</name>
</gene>
<proteinExistence type="predicted"/>